<name>A0A5N6QJX5_9ROSI</name>
<protein>
    <submittedName>
        <fullName evidence="2">Uncharacterized protein</fullName>
    </submittedName>
</protein>
<gene>
    <name evidence="2" type="ORF">FH972_003052</name>
</gene>
<evidence type="ECO:0000313" key="3">
    <source>
        <dbReference type="Proteomes" id="UP000327013"/>
    </source>
</evidence>
<dbReference type="EMBL" id="CM017321">
    <property type="protein sequence ID" value="KAE7998513.1"/>
    <property type="molecule type" value="Genomic_DNA"/>
</dbReference>
<dbReference type="Proteomes" id="UP000327013">
    <property type="component" value="Chromosome 1"/>
</dbReference>
<sequence length="92" mass="10935">MESFNVNANPKKRQRKDDDVSDKEETKKTALRDILTSIILLDEQENQEQEQERWVMEAQQDKSLFEANHEQKIQATSEPIFYNGKKNRSWAH</sequence>
<evidence type="ECO:0000256" key="1">
    <source>
        <dbReference type="SAM" id="MobiDB-lite"/>
    </source>
</evidence>
<dbReference type="AlphaFoldDB" id="A0A5N6QJX5"/>
<keyword evidence="3" id="KW-1185">Reference proteome</keyword>
<accession>A0A5N6QJX5</accession>
<feature type="region of interest" description="Disordered" evidence="1">
    <location>
        <begin position="1"/>
        <end position="28"/>
    </location>
</feature>
<evidence type="ECO:0000313" key="2">
    <source>
        <dbReference type="EMBL" id="KAE7998513.1"/>
    </source>
</evidence>
<reference evidence="2 3" key="1">
    <citation type="submission" date="2019-06" db="EMBL/GenBank/DDBJ databases">
        <title>A chromosomal-level reference genome of Carpinus fangiana (Coryloideae, Betulaceae).</title>
        <authorList>
            <person name="Yang X."/>
            <person name="Wang Z."/>
            <person name="Zhang L."/>
            <person name="Hao G."/>
            <person name="Liu J."/>
            <person name="Yang Y."/>
        </authorList>
    </citation>
    <scope>NUCLEOTIDE SEQUENCE [LARGE SCALE GENOMIC DNA]</scope>
    <source>
        <strain evidence="2">Cfa_2016G</strain>
        <tissue evidence="2">Leaf</tissue>
    </source>
</reference>
<feature type="compositionally biased region" description="Basic and acidic residues" evidence="1">
    <location>
        <begin position="15"/>
        <end position="28"/>
    </location>
</feature>
<organism evidence="2 3">
    <name type="scientific">Carpinus fangiana</name>
    <dbReference type="NCBI Taxonomy" id="176857"/>
    <lineage>
        <taxon>Eukaryota</taxon>
        <taxon>Viridiplantae</taxon>
        <taxon>Streptophyta</taxon>
        <taxon>Embryophyta</taxon>
        <taxon>Tracheophyta</taxon>
        <taxon>Spermatophyta</taxon>
        <taxon>Magnoliopsida</taxon>
        <taxon>eudicotyledons</taxon>
        <taxon>Gunneridae</taxon>
        <taxon>Pentapetalae</taxon>
        <taxon>rosids</taxon>
        <taxon>fabids</taxon>
        <taxon>Fagales</taxon>
        <taxon>Betulaceae</taxon>
        <taxon>Carpinus</taxon>
    </lineage>
</organism>
<dbReference type="OrthoDB" id="2668416at2759"/>
<proteinExistence type="predicted"/>